<comment type="caution">
    <text evidence="2">The sequence shown here is derived from an EMBL/GenBank/DDBJ whole genome shotgun (WGS) entry which is preliminary data.</text>
</comment>
<accession>A0A417YW81</accession>
<dbReference type="AlphaFoldDB" id="A0A417YW81"/>
<feature type="domain" description="GAF" evidence="1">
    <location>
        <begin position="12"/>
        <end position="137"/>
    </location>
</feature>
<dbReference type="InterPro" id="IPR029016">
    <property type="entry name" value="GAF-like_dom_sf"/>
</dbReference>
<reference evidence="2 3" key="1">
    <citation type="journal article" date="2017" name="Int. J. Syst. Evol. Microbiol.">
        <title>Bacillus notoginsengisoli sp. nov., a novel bacterium isolated from the rhizosphere of Panax notoginseng.</title>
        <authorList>
            <person name="Zhang M.Y."/>
            <person name="Cheng J."/>
            <person name="Cai Y."/>
            <person name="Zhang T.Y."/>
            <person name="Wu Y.Y."/>
            <person name="Manikprabhu D."/>
            <person name="Li W.J."/>
            <person name="Zhang Y.X."/>
        </authorList>
    </citation>
    <scope>NUCLEOTIDE SEQUENCE [LARGE SCALE GENOMIC DNA]</scope>
    <source>
        <strain evidence="2 3">JCM 30743</strain>
    </source>
</reference>
<dbReference type="Gene3D" id="3.30.450.40">
    <property type="match status" value="1"/>
</dbReference>
<evidence type="ECO:0000313" key="2">
    <source>
        <dbReference type="EMBL" id="RHW41511.1"/>
    </source>
</evidence>
<dbReference type="RefSeq" id="WP_118920095.1">
    <property type="nucleotide sequence ID" value="NZ_QWEG01000004.1"/>
</dbReference>
<dbReference type="EMBL" id="QWEG01000004">
    <property type="protein sequence ID" value="RHW41511.1"/>
    <property type="molecule type" value="Genomic_DNA"/>
</dbReference>
<organism evidence="2 3">
    <name type="scientific">Neobacillus notoginsengisoli</name>
    <dbReference type="NCBI Taxonomy" id="1578198"/>
    <lineage>
        <taxon>Bacteria</taxon>
        <taxon>Bacillati</taxon>
        <taxon>Bacillota</taxon>
        <taxon>Bacilli</taxon>
        <taxon>Bacillales</taxon>
        <taxon>Bacillaceae</taxon>
        <taxon>Neobacillus</taxon>
    </lineage>
</organism>
<protein>
    <submittedName>
        <fullName evidence="2">GAF domain-containing protein</fullName>
    </submittedName>
</protein>
<sequence length="150" mass="16608">MEELRGLNPVIEKITELREEIGCDFVGLAIQNKVGPDIRWHFASGNLNDKYERITVRYGKGVAGKVVSTGSPILVENFPQNILGKATDYPIMLAEKLKSSYAVPLFFNGVPKGVLLAGNRSNLSFSVRWCSAVRETAAELEKILEGYHLL</sequence>
<evidence type="ECO:0000259" key="1">
    <source>
        <dbReference type="Pfam" id="PF13185"/>
    </source>
</evidence>
<dbReference type="SUPFAM" id="SSF55781">
    <property type="entry name" value="GAF domain-like"/>
    <property type="match status" value="1"/>
</dbReference>
<dbReference type="Pfam" id="PF13185">
    <property type="entry name" value="GAF_2"/>
    <property type="match status" value="1"/>
</dbReference>
<keyword evidence="3" id="KW-1185">Reference proteome</keyword>
<dbReference type="Proteomes" id="UP000284416">
    <property type="component" value="Unassembled WGS sequence"/>
</dbReference>
<gene>
    <name evidence="2" type="ORF">D1B31_07250</name>
</gene>
<name>A0A417YW81_9BACI</name>
<dbReference type="InterPro" id="IPR003018">
    <property type="entry name" value="GAF"/>
</dbReference>
<evidence type="ECO:0000313" key="3">
    <source>
        <dbReference type="Proteomes" id="UP000284416"/>
    </source>
</evidence>
<proteinExistence type="predicted"/>
<dbReference type="OrthoDB" id="2360948at2"/>